<reference evidence="1 2" key="1">
    <citation type="submission" date="2018-05" db="EMBL/GenBank/DDBJ databases">
        <title>Genomic Encyclopedia of Type Strains, Phase IV (KMG-IV): sequencing the most valuable type-strain genomes for metagenomic binning, comparative biology and taxonomic classification.</title>
        <authorList>
            <person name="Goeker M."/>
        </authorList>
    </citation>
    <scope>NUCLEOTIDE SEQUENCE [LARGE SCALE GENOMIC DNA]</scope>
    <source>
        <strain evidence="1 2">DSM 45480</strain>
    </source>
</reference>
<dbReference type="AlphaFoldDB" id="A0A316HK97"/>
<organism evidence="1 2">
    <name type="scientific">Lentzea atacamensis</name>
    <dbReference type="NCBI Taxonomy" id="531938"/>
    <lineage>
        <taxon>Bacteria</taxon>
        <taxon>Bacillati</taxon>
        <taxon>Actinomycetota</taxon>
        <taxon>Actinomycetes</taxon>
        <taxon>Pseudonocardiales</taxon>
        <taxon>Pseudonocardiaceae</taxon>
        <taxon>Lentzea</taxon>
    </lineage>
</organism>
<sequence>MTPEVRLSPDGQNVAIRNGSARWSPWRVSNGGWYSDAQVADWTPLLPASSEDGAA</sequence>
<protein>
    <submittedName>
        <fullName evidence="1">Uncharacterized protein</fullName>
    </submittedName>
</protein>
<dbReference type="Proteomes" id="UP000246005">
    <property type="component" value="Unassembled WGS sequence"/>
</dbReference>
<proteinExistence type="predicted"/>
<gene>
    <name evidence="1" type="ORF">C8D88_11662</name>
</gene>
<comment type="caution">
    <text evidence="1">The sequence shown here is derived from an EMBL/GenBank/DDBJ whole genome shotgun (WGS) entry which is preliminary data.</text>
</comment>
<name>A0A316HK97_9PSEU</name>
<evidence type="ECO:0000313" key="1">
    <source>
        <dbReference type="EMBL" id="PWK81651.1"/>
    </source>
</evidence>
<accession>A0A316HK97</accession>
<evidence type="ECO:0000313" key="2">
    <source>
        <dbReference type="Proteomes" id="UP000246005"/>
    </source>
</evidence>
<dbReference type="EMBL" id="QGHB01000016">
    <property type="protein sequence ID" value="PWK81651.1"/>
    <property type="molecule type" value="Genomic_DNA"/>
</dbReference>